<sequence length="53" mass="6137">MEGIPLTTVYSYVRRVGLRAYVDLSALQDNSRGSRLHVSFGRELDLRPREVWT</sequence>
<gene>
    <name evidence="1" type="ORF">IC006_0572</name>
</gene>
<organism evidence="1 2">
    <name type="scientific">Sulfuracidifex tepidarius</name>
    <dbReference type="NCBI Taxonomy" id="1294262"/>
    <lineage>
        <taxon>Archaea</taxon>
        <taxon>Thermoproteota</taxon>
        <taxon>Thermoprotei</taxon>
        <taxon>Sulfolobales</taxon>
        <taxon>Sulfolobaceae</taxon>
        <taxon>Sulfuracidifex</taxon>
    </lineage>
</organism>
<proteinExistence type="predicted"/>
<dbReference type="KEGG" id="step:IC006_0572"/>
<dbReference type="AlphaFoldDB" id="A0A510DT04"/>
<evidence type="ECO:0000313" key="2">
    <source>
        <dbReference type="Proteomes" id="UP000322983"/>
    </source>
</evidence>
<dbReference type="Proteomes" id="UP000322983">
    <property type="component" value="Chromosome"/>
</dbReference>
<reference evidence="1 2" key="1">
    <citation type="journal article" date="2020" name="Int. J. Syst. Evol. Microbiol.">
        <title>Sulfuracidifex tepidarius gen. nov., sp. nov. and transfer of Sulfolobus metallicus Huber and Stetter 1992 to the genus Sulfuracidifex as Sulfuracidifex metallicus comb. nov.</title>
        <authorList>
            <person name="Itoh T."/>
            <person name="Miura T."/>
            <person name="Sakai H.D."/>
            <person name="Kato S."/>
            <person name="Ohkuma M."/>
            <person name="Takashina T."/>
        </authorList>
    </citation>
    <scope>NUCLEOTIDE SEQUENCE [LARGE SCALE GENOMIC DNA]</scope>
    <source>
        <strain evidence="1 2">IC-006</strain>
    </source>
</reference>
<keyword evidence="2" id="KW-1185">Reference proteome</keyword>
<protein>
    <submittedName>
        <fullName evidence="1">Uncharacterized protein</fullName>
    </submittedName>
</protein>
<dbReference type="EMBL" id="AP018929">
    <property type="protein sequence ID" value="BBG23288.1"/>
    <property type="molecule type" value="Genomic_DNA"/>
</dbReference>
<accession>A0A510DT04</accession>
<evidence type="ECO:0000313" key="1">
    <source>
        <dbReference type="EMBL" id="BBG23288.1"/>
    </source>
</evidence>
<name>A0A510DT04_9CREN</name>